<dbReference type="EMBL" id="JAATJV010318400">
    <property type="protein sequence ID" value="MBZ3878187.1"/>
    <property type="molecule type" value="Genomic_DNA"/>
</dbReference>
<dbReference type="Proteomes" id="UP001166674">
    <property type="component" value="Unassembled WGS sequence"/>
</dbReference>
<dbReference type="GO" id="GO:0003735">
    <property type="term" value="F:structural constituent of ribosome"/>
    <property type="evidence" value="ECO:0007669"/>
    <property type="project" value="InterPro"/>
</dbReference>
<proteinExistence type="predicted"/>
<dbReference type="InterPro" id="IPR005568">
    <property type="entry name" value="Ribosomal_uL6_N"/>
</dbReference>
<dbReference type="AlphaFoldDB" id="A0AA41MUT7"/>
<keyword evidence="4" id="KW-1185">Reference proteome</keyword>
<name>A0AA41MUT7_SCICA</name>
<feature type="compositionally biased region" description="Basic and acidic residues" evidence="1">
    <location>
        <begin position="1"/>
        <end position="33"/>
    </location>
</feature>
<sequence>MADEKAEKLDTKKKPGAKKVDAVDKVKKGDPKDKKPKKGKPHCSRNPVQVRGIGRYSWPCTRGSPRLLNPIEKKKEKFLATVTKPVGGDKNGGTRVVKFRKMPRYYRTEDVP</sequence>
<dbReference type="GO" id="GO:0006412">
    <property type="term" value="P:translation"/>
    <property type="evidence" value="ECO:0007669"/>
    <property type="project" value="InterPro"/>
</dbReference>
<keyword evidence="3" id="KW-0689">Ribosomal protein</keyword>
<organism evidence="3 4">
    <name type="scientific">Sciurus carolinensis</name>
    <name type="common">Eastern gray squirrel</name>
    <dbReference type="NCBI Taxonomy" id="30640"/>
    <lineage>
        <taxon>Eukaryota</taxon>
        <taxon>Metazoa</taxon>
        <taxon>Chordata</taxon>
        <taxon>Craniata</taxon>
        <taxon>Vertebrata</taxon>
        <taxon>Euteleostomi</taxon>
        <taxon>Mammalia</taxon>
        <taxon>Eutheria</taxon>
        <taxon>Euarchontoglires</taxon>
        <taxon>Glires</taxon>
        <taxon>Rodentia</taxon>
        <taxon>Sciuromorpha</taxon>
        <taxon>Sciuridae</taxon>
        <taxon>Sciurinae</taxon>
        <taxon>Sciurini</taxon>
        <taxon>Sciurus</taxon>
    </lineage>
</organism>
<dbReference type="Pfam" id="PF03868">
    <property type="entry name" value="Ribosomal_L6e_N"/>
    <property type="match status" value="1"/>
</dbReference>
<evidence type="ECO:0000259" key="2">
    <source>
        <dbReference type="Pfam" id="PF03868"/>
    </source>
</evidence>
<keyword evidence="3" id="KW-0687">Ribonucleoprotein</keyword>
<gene>
    <name evidence="3" type="ORF">SUZIE_146670</name>
</gene>
<feature type="compositionally biased region" description="Basic residues" evidence="1">
    <location>
        <begin position="34"/>
        <end position="43"/>
    </location>
</feature>
<accession>A0AA41MUT7</accession>
<evidence type="ECO:0000313" key="3">
    <source>
        <dbReference type="EMBL" id="MBZ3878187.1"/>
    </source>
</evidence>
<reference evidence="3" key="1">
    <citation type="submission" date="2020-03" db="EMBL/GenBank/DDBJ databases">
        <title>Studies in the Genomics of Life Span.</title>
        <authorList>
            <person name="Glass D."/>
        </authorList>
    </citation>
    <scope>NUCLEOTIDE SEQUENCE</scope>
    <source>
        <strain evidence="3">SUZIE</strain>
        <tissue evidence="3">Muscle</tissue>
    </source>
</reference>
<evidence type="ECO:0000313" key="4">
    <source>
        <dbReference type="Proteomes" id="UP001166674"/>
    </source>
</evidence>
<comment type="caution">
    <text evidence="3">The sequence shown here is derived from an EMBL/GenBank/DDBJ whole genome shotgun (WGS) entry which is preliminary data.</text>
</comment>
<feature type="domain" description="Large ribosomal subunit protein uL6 N-terminal" evidence="2">
    <location>
        <begin position="35"/>
        <end position="60"/>
    </location>
</feature>
<dbReference type="GO" id="GO:0005840">
    <property type="term" value="C:ribosome"/>
    <property type="evidence" value="ECO:0007669"/>
    <property type="project" value="UniProtKB-KW"/>
</dbReference>
<protein>
    <submittedName>
        <fullName evidence="3">60S ribosomal protein L6</fullName>
    </submittedName>
</protein>
<feature type="region of interest" description="Disordered" evidence="1">
    <location>
        <begin position="1"/>
        <end position="48"/>
    </location>
</feature>
<evidence type="ECO:0000256" key="1">
    <source>
        <dbReference type="SAM" id="MobiDB-lite"/>
    </source>
</evidence>